<keyword evidence="3" id="KW-1185">Reference proteome</keyword>
<dbReference type="Gene3D" id="3.30.250.20">
    <property type="entry name" value="L1 transposable element, C-terminal domain"/>
    <property type="match status" value="1"/>
</dbReference>
<accession>A0AAV7MZ65</accession>
<proteinExistence type="predicted"/>
<evidence type="ECO:0000256" key="1">
    <source>
        <dbReference type="SAM" id="Coils"/>
    </source>
</evidence>
<evidence type="ECO:0000313" key="2">
    <source>
        <dbReference type="EMBL" id="KAJ1107612.1"/>
    </source>
</evidence>
<sequence length="228" mass="26191">MSELLDRHSERIDMVERQMSEGEDKQVTALSTQKRMDKVLHTLQAKVEDLEARLRHNIRIVGLAESTNNGNRKVTWYNSLSTCLDTKPSWILLWLKEHTDQSQPAQSWGAKPHPVIAVFLNYRDCDAALRKAQKLGACRHEGSELSIYPAFTQQVLEAHNEFLSVKCKLQERNLENSVLYSAHLEVMVDEKPAIFGGPKQLQHFLKNWTAGWGQWLSHRSKSRDTGIF</sequence>
<feature type="coiled-coil region" evidence="1">
    <location>
        <begin position="5"/>
        <end position="53"/>
    </location>
</feature>
<reference evidence="2" key="1">
    <citation type="journal article" date="2022" name="bioRxiv">
        <title>Sequencing and chromosome-scale assembly of the giantPleurodeles waltlgenome.</title>
        <authorList>
            <person name="Brown T."/>
            <person name="Elewa A."/>
            <person name="Iarovenko S."/>
            <person name="Subramanian E."/>
            <person name="Araus A.J."/>
            <person name="Petzold A."/>
            <person name="Susuki M."/>
            <person name="Suzuki K.-i.T."/>
            <person name="Hayashi T."/>
            <person name="Toyoda A."/>
            <person name="Oliveira C."/>
            <person name="Osipova E."/>
            <person name="Leigh N.D."/>
            <person name="Simon A."/>
            <person name="Yun M.H."/>
        </authorList>
    </citation>
    <scope>NUCLEOTIDE SEQUENCE</scope>
    <source>
        <strain evidence="2">20211129_DDA</strain>
        <tissue evidence="2">Liver</tissue>
    </source>
</reference>
<comment type="caution">
    <text evidence="2">The sequence shown here is derived from an EMBL/GenBank/DDBJ whole genome shotgun (WGS) entry which is preliminary data.</text>
</comment>
<organism evidence="2 3">
    <name type="scientific">Pleurodeles waltl</name>
    <name type="common">Iberian ribbed newt</name>
    <dbReference type="NCBI Taxonomy" id="8319"/>
    <lineage>
        <taxon>Eukaryota</taxon>
        <taxon>Metazoa</taxon>
        <taxon>Chordata</taxon>
        <taxon>Craniata</taxon>
        <taxon>Vertebrata</taxon>
        <taxon>Euteleostomi</taxon>
        <taxon>Amphibia</taxon>
        <taxon>Batrachia</taxon>
        <taxon>Caudata</taxon>
        <taxon>Salamandroidea</taxon>
        <taxon>Salamandridae</taxon>
        <taxon>Pleurodelinae</taxon>
        <taxon>Pleurodeles</taxon>
    </lineage>
</organism>
<name>A0AAV7MZ65_PLEWA</name>
<keyword evidence="1" id="KW-0175">Coiled coil</keyword>
<protein>
    <submittedName>
        <fullName evidence="2">Uncharacterized protein</fullName>
    </submittedName>
</protein>
<dbReference type="InterPro" id="IPR042566">
    <property type="entry name" value="L1_C"/>
</dbReference>
<gene>
    <name evidence="2" type="ORF">NDU88_005002</name>
</gene>
<dbReference type="EMBL" id="JANPWB010000013">
    <property type="protein sequence ID" value="KAJ1107612.1"/>
    <property type="molecule type" value="Genomic_DNA"/>
</dbReference>
<evidence type="ECO:0000313" key="3">
    <source>
        <dbReference type="Proteomes" id="UP001066276"/>
    </source>
</evidence>
<dbReference type="Proteomes" id="UP001066276">
    <property type="component" value="Chromosome 9"/>
</dbReference>
<dbReference type="PANTHER" id="PTHR11505">
    <property type="entry name" value="L1 TRANSPOSABLE ELEMENT-RELATED"/>
    <property type="match status" value="1"/>
</dbReference>
<dbReference type="AlphaFoldDB" id="A0AAV7MZ65"/>
<dbReference type="InterPro" id="IPR004244">
    <property type="entry name" value="Transposase_22"/>
</dbReference>